<keyword evidence="2" id="KW-1185">Reference proteome</keyword>
<gene>
    <name evidence="1" type="ORF">PILCRDRAFT_827106</name>
</gene>
<dbReference type="AlphaFoldDB" id="A0A0C3F6H4"/>
<organism evidence="1 2">
    <name type="scientific">Piloderma croceum (strain F 1598)</name>
    <dbReference type="NCBI Taxonomy" id="765440"/>
    <lineage>
        <taxon>Eukaryota</taxon>
        <taxon>Fungi</taxon>
        <taxon>Dikarya</taxon>
        <taxon>Basidiomycota</taxon>
        <taxon>Agaricomycotina</taxon>
        <taxon>Agaricomycetes</taxon>
        <taxon>Agaricomycetidae</taxon>
        <taxon>Atheliales</taxon>
        <taxon>Atheliaceae</taxon>
        <taxon>Piloderma</taxon>
    </lineage>
</organism>
<name>A0A0C3F6H4_PILCF</name>
<protein>
    <submittedName>
        <fullName evidence="1">Uncharacterized protein</fullName>
    </submittedName>
</protein>
<reference evidence="1 2" key="1">
    <citation type="submission" date="2014-04" db="EMBL/GenBank/DDBJ databases">
        <authorList>
            <consortium name="DOE Joint Genome Institute"/>
            <person name="Kuo A."/>
            <person name="Tarkka M."/>
            <person name="Buscot F."/>
            <person name="Kohler A."/>
            <person name="Nagy L.G."/>
            <person name="Floudas D."/>
            <person name="Copeland A."/>
            <person name="Barry K.W."/>
            <person name="Cichocki N."/>
            <person name="Veneault-Fourrey C."/>
            <person name="LaButti K."/>
            <person name="Lindquist E.A."/>
            <person name="Lipzen A."/>
            <person name="Lundell T."/>
            <person name="Morin E."/>
            <person name="Murat C."/>
            <person name="Sun H."/>
            <person name="Tunlid A."/>
            <person name="Henrissat B."/>
            <person name="Grigoriev I.V."/>
            <person name="Hibbett D.S."/>
            <person name="Martin F."/>
            <person name="Nordberg H.P."/>
            <person name="Cantor M.N."/>
            <person name="Hua S.X."/>
        </authorList>
    </citation>
    <scope>NUCLEOTIDE SEQUENCE [LARGE SCALE GENOMIC DNA]</scope>
    <source>
        <strain evidence="1 2">F 1598</strain>
    </source>
</reference>
<dbReference type="InParanoid" id="A0A0C3F6H4"/>
<evidence type="ECO:0000313" key="2">
    <source>
        <dbReference type="Proteomes" id="UP000054166"/>
    </source>
</evidence>
<proteinExistence type="predicted"/>
<dbReference type="Proteomes" id="UP000054166">
    <property type="component" value="Unassembled WGS sequence"/>
</dbReference>
<dbReference type="HOGENOM" id="CLU_2528271_0_0_1"/>
<reference evidence="2" key="2">
    <citation type="submission" date="2015-01" db="EMBL/GenBank/DDBJ databases">
        <title>Evolutionary Origins and Diversification of the Mycorrhizal Mutualists.</title>
        <authorList>
            <consortium name="DOE Joint Genome Institute"/>
            <consortium name="Mycorrhizal Genomics Consortium"/>
            <person name="Kohler A."/>
            <person name="Kuo A."/>
            <person name="Nagy L.G."/>
            <person name="Floudas D."/>
            <person name="Copeland A."/>
            <person name="Barry K.W."/>
            <person name="Cichocki N."/>
            <person name="Veneault-Fourrey C."/>
            <person name="LaButti K."/>
            <person name="Lindquist E.A."/>
            <person name="Lipzen A."/>
            <person name="Lundell T."/>
            <person name="Morin E."/>
            <person name="Murat C."/>
            <person name="Riley R."/>
            <person name="Ohm R."/>
            <person name="Sun H."/>
            <person name="Tunlid A."/>
            <person name="Henrissat B."/>
            <person name="Grigoriev I.V."/>
            <person name="Hibbett D.S."/>
            <person name="Martin F."/>
        </authorList>
    </citation>
    <scope>NUCLEOTIDE SEQUENCE [LARGE SCALE GENOMIC DNA]</scope>
    <source>
        <strain evidence="2">F 1598</strain>
    </source>
</reference>
<accession>A0A0C3F6H4</accession>
<dbReference type="EMBL" id="KN833045">
    <property type="protein sequence ID" value="KIM75551.1"/>
    <property type="molecule type" value="Genomic_DNA"/>
</dbReference>
<evidence type="ECO:0000313" key="1">
    <source>
        <dbReference type="EMBL" id="KIM75551.1"/>
    </source>
</evidence>
<sequence length="84" mass="9744">MKHQNYDGDTSNHTDSYLCTGCVNEGALSAPADKYEEWKKLRFVYPRFSPSFENTNIYLTYKSKYITSLGTQPDVREMVLHNLN</sequence>